<keyword evidence="1" id="KW-0863">Zinc-finger</keyword>
<evidence type="ECO:0000256" key="1">
    <source>
        <dbReference type="PROSITE-ProRule" id="PRU00042"/>
    </source>
</evidence>
<sequence>MSRMPAKPRQPSVITRQPQASLDSVDLAAIAPSLASVSRLAPGGSAVPAAGIAEPLTGRSVDTFTSNPYSQAGVSAFTDGIYTADGQINPAFSEAVTDSAGRMMTDMIDEETVNKLEQRYAKAVDKITDIEMSAGQIALAGQSLNYLDGGGEEPESVMRQIKVEEFPDEVDAVEQVGQMATATEHMPEMELIKTCVCDASVSGTQNNKICQQGKMNFKCPLCELLFDTQNDLGEHVKEEHTTYYYDTYLLVPMVLNDLATIGTTTTTVFTTPPTVSVTDGADVADVETDGCCCCCGDDAGGGDDLCGCGELCEMCGCGGCCGCSGMCGCDECCDCGDCFGCGDCIGCGDCPSCCGDCSIM</sequence>
<name>A0A182WEQ5_9DIPT</name>
<dbReference type="Proteomes" id="UP000075920">
    <property type="component" value="Unassembled WGS sequence"/>
</dbReference>
<evidence type="ECO:0000259" key="2">
    <source>
        <dbReference type="PROSITE" id="PS50157"/>
    </source>
</evidence>
<dbReference type="PROSITE" id="PS00028">
    <property type="entry name" value="ZINC_FINGER_C2H2_1"/>
    <property type="match status" value="1"/>
</dbReference>
<evidence type="ECO:0000313" key="3">
    <source>
        <dbReference type="EnsemblMetazoa" id="AMIN008851-PA"/>
    </source>
</evidence>
<keyword evidence="4" id="KW-1185">Reference proteome</keyword>
<dbReference type="EnsemblMetazoa" id="AMIN008851-RA">
    <property type="protein sequence ID" value="AMIN008851-PA"/>
    <property type="gene ID" value="AMIN008851"/>
</dbReference>
<keyword evidence="1" id="KW-0862">Zinc</keyword>
<dbReference type="GO" id="GO:0008270">
    <property type="term" value="F:zinc ion binding"/>
    <property type="evidence" value="ECO:0007669"/>
    <property type="project" value="UniProtKB-KW"/>
</dbReference>
<reference evidence="3" key="2">
    <citation type="submission" date="2020-05" db="UniProtKB">
        <authorList>
            <consortium name="EnsemblMetazoa"/>
        </authorList>
    </citation>
    <scope>IDENTIFICATION</scope>
    <source>
        <strain evidence="3">MINIMUS1</strain>
    </source>
</reference>
<dbReference type="PROSITE" id="PS50157">
    <property type="entry name" value="ZINC_FINGER_C2H2_2"/>
    <property type="match status" value="1"/>
</dbReference>
<protein>
    <recommendedName>
        <fullName evidence="2">C2H2-type domain-containing protein</fullName>
    </recommendedName>
</protein>
<keyword evidence="1" id="KW-0479">Metal-binding</keyword>
<reference evidence="4" key="1">
    <citation type="submission" date="2013-03" db="EMBL/GenBank/DDBJ databases">
        <title>The Genome Sequence of Anopheles minimus MINIMUS1.</title>
        <authorList>
            <consortium name="The Broad Institute Genomics Platform"/>
            <person name="Neafsey D.E."/>
            <person name="Walton C."/>
            <person name="Walker B."/>
            <person name="Young S.K."/>
            <person name="Zeng Q."/>
            <person name="Gargeya S."/>
            <person name="Fitzgerald M."/>
            <person name="Haas B."/>
            <person name="Abouelleil A."/>
            <person name="Allen A.W."/>
            <person name="Alvarado L."/>
            <person name="Arachchi H.M."/>
            <person name="Berlin A.M."/>
            <person name="Chapman S.B."/>
            <person name="Gainer-Dewar J."/>
            <person name="Goldberg J."/>
            <person name="Griggs A."/>
            <person name="Gujja S."/>
            <person name="Hansen M."/>
            <person name="Howarth C."/>
            <person name="Imamovic A."/>
            <person name="Ireland A."/>
            <person name="Larimer J."/>
            <person name="McCowan C."/>
            <person name="Murphy C."/>
            <person name="Pearson M."/>
            <person name="Poon T.W."/>
            <person name="Priest M."/>
            <person name="Roberts A."/>
            <person name="Saif S."/>
            <person name="Shea T."/>
            <person name="Sisk P."/>
            <person name="Sykes S."/>
            <person name="Wortman J."/>
            <person name="Nusbaum C."/>
            <person name="Birren B."/>
        </authorList>
    </citation>
    <scope>NUCLEOTIDE SEQUENCE [LARGE SCALE GENOMIC DNA]</scope>
    <source>
        <strain evidence="4">MINIMUS1</strain>
    </source>
</reference>
<accession>A0A182WEQ5</accession>
<proteinExistence type="predicted"/>
<evidence type="ECO:0000313" key="4">
    <source>
        <dbReference type="Proteomes" id="UP000075920"/>
    </source>
</evidence>
<dbReference type="VEuPathDB" id="VectorBase:AMIN008851"/>
<dbReference type="InterPro" id="IPR013087">
    <property type="entry name" value="Znf_C2H2_type"/>
</dbReference>
<dbReference type="AlphaFoldDB" id="A0A182WEQ5"/>
<feature type="domain" description="C2H2-type" evidence="2">
    <location>
        <begin position="217"/>
        <end position="241"/>
    </location>
</feature>
<organism evidence="3 4">
    <name type="scientific">Anopheles minimus</name>
    <dbReference type="NCBI Taxonomy" id="112268"/>
    <lineage>
        <taxon>Eukaryota</taxon>
        <taxon>Metazoa</taxon>
        <taxon>Ecdysozoa</taxon>
        <taxon>Arthropoda</taxon>
        <taxon>Hexapoda</taxon>
        <taxon>Insecta</taxon>
        <taxon>Pterygota</taxon>
        <taxon>Neoptera</taxon>
        <taxon>Endopterygota</taxon>
        <taxon>Diptera</taxon>
        <taxon>Nematocera</taxon>
        <taxon>Culicoidea</taxon>
        <taxon>Culicidae</taxon>
        <taxon>Anophelinae</taxon>
        <taxon>Anopheles</taxon>
    </lineage>
</organism>